<comment type="caution">
    <text evidence="4">The sequence shown here is derived from an EMBL/GenBank/DDBJ whole genome shotgun (WGS) entry which is preliminary data.</text>
</comment>
<evidence type="ECO:0000256" key="1">
    <source>
        <dbReference type="ARBA" id="ARBA00008007"/>
    </source>
</evidence>
<dbReference type="InterPro" id="IPR051910">
    <property type="entry name" value="ComF/GntX_DNA_util-trans"/>
</dbReference>
<reference evidence="4 5" key="1">
    <citation type="journal article" date="2018" name="Environ. Microbiol.">
        <title>Isolation and genomic characterization of Novimethylophilus kurashikiensis gen. nov. sp. nov., a new lanthanide-dependent methylotrophic species of Methylophilaceae.</title>
        <authorList>
            <person name="Lv H."/>
            <person name="Sahin N."/>
            <person name="Tani A."/>
        </authorList>
    </citation>
    <scope>NUCLEOTIDE SEQUENCE [LARGE SCALE GENOMIC DNA]</scope>
    <source>
        <strain evidence="4 5">La2-4</strain>
    </source>
</reference>
<evidence type="ECO:0000313" key="5">
    <source>
        <dbReference type="Proteomes" id="UP000245081"/>
    </source>
</evidence>
<dbReference type="InterPro" id="IPR029057">
    <property type="entry name" value="PRTase-like"/>
</dbReference>
<name>A0A2R5FB27_9PROT</name>
<dbReference type="EMBL" id="BDOQ01000018">
    <property type="protein sequence ID" value="GBG15442.1"/>
    <property type="molecule type" value="Genomic_DNA"/>
</dbReference>
<dbReference type="CDD" id="cd06223">
    <property type="entry name" value="PRTases_typeI"/>
    <property type="match status" value="1"/>
</dbReference>
<dbReference type="Pfam" id="PF18912">
    <property type="entry name" value="DZR_2"/>
    <property type="match status" value="1"/>
</dbReference>
<evidence type="ECO:0000259" key="3">
    <source>
        <dbReference type="Pfam" id="PF18912"/>
    </source>
</evidence>
<evidence type="ECO:0000313" key="4">
    <source>
        <dbReference type="EMBL" id="GBG15442.1"/>
    </source>
</evidence>
<dbReference type="AlphaFoldDB" id="A0A2R5FB27"/>
<proteinExistence type="inferred from homology"/>
<gene>
    <name evidence="4" type="ORF">NMK_3049</name>
</gene>
<comment type="similarity">
    <text evidence="1">Belongs to the ComF/GntX family.</text>
</comment>
<dbReference type="InterPro" id="IPR044005">
    <property type="entry name" value="DZR_2"/>
</dbReference>
<dbReference type="PANTHER" id="PTHR47505">
    <property type="entry name" value="DNA UTILIZATION PROTEIN YHGH"/>
    <property type="match status" value="1"/>
</dbReference>
<dbReference type="Gene3D" id="3.40.50.2020">
    <property type="match status" value="1"/>
</dbReference>
<protein>
    <submittedName>
        <fullName evidence="4">Uncharacterized protein</fullName>
    </submittedName>
</protein>
<dbReference type="Proteomes" id="UP000245081">
    <property type="component" value="Unassembled WGS sequence"/>
</dbReference>
<accession>A0A2R5FB27</accession>
<dbReference type="Pfam" id="PF00156">
    <property type="entry name" value="Pribosyltran"/>
    <property type="match status" value="1"/>
</dbReference>
<dbReference type="InterPro" id="IPR000836">
    <property type="entry name" value="PRTase_dom"/>
</dbReference>
<keyword evidence="5" id="KW-1185">Reference proteome</keyword>
<evidence type="ECO:0000259" key="2">
    <source>
        <dbReference type="Pfam" id="PF00156"/>
    </source>
</evidence>
<dbReference type="SUPFAM" id="SSF53271">
    <property type="entry name" value="PRTase-like"/>
    <property type="match status" value="1"/>
</dbReference>
<feature type="domain" description="Phosphoribosyltransferase" evidence="2">
    <location>
        <begin position="114"/>
        <end position="211"/>
    </location>
</feature>
<organism evidence="4 5">
    <name type="scientific">Novimethylophilus kurashikiensis</name>
    <dbReference type="NCBI Taxonomy" id="1825523"/>
    <lineage>
        <taxon>Bacteria</taxon>
        <taxon>Pseudomonadati</taxon>
        <taxon>Pseudomonadota</taxon>
        <taxon>Betaproteobacteria</taxon>
        <taxon>Nitrosomonadales</taxon>
        <taxon>Methylophilaceae</taxon>
        <taxon>Novimethylophilus</taxon>
    </lineage>
</organism>
<feature type="domain" description="Double zinc ribbon" evidence="3">
    <location>
        <begin position="2"/>
        <end position="51"/>
    </location>
</feature>
<sequence>MLPQRCLLCGMACGSRWICVGCEEDLPRHPHAHCPVCALPTPLGETCGECLKHPQHFDATHAAFAYAFPADALLRALKYQSRLAIAEWAALHIELSGTRPDYLIPMPLHVNRLKTRGFNQAMEIARALSRRYSIPLLHEAVERVRETEPQAGLPRAERTRNMRNAFACREGFSGKHVAIVDDVMTSGASLNELARMLKKAGAMRVECLVAARTLRD</sequence>
<dbReference type="PANTHER" id="PTHR47505:SF1">
    <property type="entry name" value="DNA UTILIZATION PROTEIN YHGH"/>
    <property type="match status" value="1"/>
</dbReference>